<dbReference type="AlphaFoldDB" id="A0A6B2LAG5"/>
<dbReference type="PANTHER" id="PTHR15323:SF6">
    <property type="entry name" value="CELL DIVISION CYCLE PROTEIN 123 HOMOLOG"/>
    <property type="match status" value="1"/>
</dbReference>
<evidence type="ECO:0000256" key="2">
    <source>
        <dbReference type="SAM" id="MobiDB-lite"/>
    </source>
</evidence>
<comment type="similarity">
    <text evidence="1">Belongs to the CDC123 family.</text>
</comment>
<evidence type="ECO:0000313" key="3">
    <source>
        <dbReference type="EMBL" id="NDV33931.1"/>
    </source>
</evidence>
<evidence type="ECO:0000256" key="1">
    <source>
        <dbReference type="ARBA" id="ARBA00011047"/>
    </source>
</evidence>
<organism evidence="3">
    <name type="scientific">Arcella intermedia</name>
    <dbReference type="NCBI Taxonomy" id="1963864"/>
    <lineage>
        <taxon>Eukaryota</taxon>
        <taxon>Amoebozoa</taxon>
        <taxon>Tubulinea</taxon>
        <taxon>Elardia</taxon>
        <taxon>Arcellinida</taxon>
        <taxon>Sphaerothecina</taxon>
        <taxon>Arcellidae</taxon>
        <taxon>Arcella</taxon>
    </lineage>
</organism>
<sequence>MHAPRAVVIRLPWDFVRYLEEDGIILSKDDKSLPDYQNISDEDDDDPQNDTPQLNFDELKKEITDGIKTLGGKVFPKLNWSAPQDASWMIPDGSLGCINADQVVLLLKSSDAISTDIEQYSHLSGHQENPSPFTLVLKEYMNIHQSYEFRCFVAAKELIAISQRYPTKFYPFLVKEKENLLQTLKSFFLENIRHGMNETEYVVDVYVVPKEKRVYIIDFGIFGPMSDPALFSWEELLPSSKDRSTQNCIMRVVENEMGIQPNEALVSRVPYDLKDFSDDGALKEYFNNLNYEQMKEENNKK</sequence>
<dbReference type="EMBL" id="GIBP01004962">
    <property type="protein sequence ID" value="NDV33931.1"/>
    <property type="molecule type" value="Transcribed_RNA"/>
</dbReference>
<proteinExistence type="inferred from homology"/>
<evidence type="ECO:0008006" key="4">
    <source>
        <dbReference type="Google" id="ProtNLM"/>
    </source>
</evidence>
<dbReference type="Pfam" id="PF07065">
    <property type="entry name" value="D123"/>
    <property type="match status" value="1"/>
</dbReference>
<dbReference type="GO" id="GO:0005737">
    <property type="term" value="C:cytoplasm"/>
    <property type="evidence" value="ECO:0007669"/>
    <property type="project" value="TreeGrafter"/>
</dbReference>
<dbReference type="PANTHER" id="PTHR15323">
    <property type="entry name" value="D123 PROTEIN"/>
    <property type="match status" value="1"/>
</dbReference>
<reference evidence="3" key="1">
    <citation type="journal article" date="2020" name="J. Eukaryot. Microbiol.">
        <title>De novo Sequencing, Assembly and Annotation of the Transcriptome for the Free-Living Testate Amoeba Arcella intermedia.</title>
        <authorList>
            <person name="Ribeiro G.M."/>
            <person name="Porfirio-Sousa A.L."/>
            <person name="Maurer-Alcala X.X."/>
            <person name="Katz L.A."/>
            <person name="Lahr D.J.G."/>
        </authorList>
    </citation>
    <scope>NUCLEOTIDE SEQUENCE</scope>
</reference>
<dbReference type="InterPro" id="IPR009772">
    <property type="entry name" value="CDC123"/>
</dbReference>
<name>A0A6B2LAG5_9EUKA</name>
<accession>A0A6B2LAG5</accession>
<feature type="region of interest" description="Disordered" evidence="2">
    <location>
        <begin position="35"/>
        <end position="54"/>
    </location>
</feature>
<protein>
    <recommendedName>
        <fullName evidence="4">Cell division cycle protein 123 homolog</fullName>
    </recommendedName>
</protein>